<name>A0ABR7L560_9PSEU</name>
<feature type="domain" description="Tyr recombinase" evidence="2">
    <location>
        <begin position="3"/>
        <end position="52"/>
    </location>
</feature>
<organism evidence="3 4">
    <name type="scientific">Actinokineospora xionganensis</name>
    <dbReference type="NCBI Taxonomy" id="2684470"/>
    <lineage>
        <taxon>Bacteria</taxon>
        <taxon>Bacillati</taxon>
        <taxon>Actinomycetota</taxon>
        <taxon>Actinomycetes</taxon>
        <taxon>Pseudonocardiales</taxon>
        <taxon>Pseudonocardiaceae</taxon>
        <taxon>Actinokineospora</taxon>
    </lineage>
</organism>
<evidence type="ECO:0000313" key="3">
    <source>
        <dbReference type="EMBL" id="MBC6447574.1"/>
    </source>
</evidence>
<evidence type="ECO:0000259" key="2">
    <source>
        <dbReference type="Pfam" id="PF00589"/>
    </source>
</evidence>
<dbReference type="InterPro" id="IPR011010">
    <property type="entry name" value="DNA_brk_join_enz"/>
</dbReference>
<reference evidence="3 4" key="1">
    <citation type="submission" date="2020-06" db="EMBL/GenBank/DDBJ databases">
        <title>Actinokineospora xiongansis sp. nov., isolated from soil of Baiyangdian.</title>
        <authorList>
            <person name="Zhang X."/>
        </authorList>
    </citation>
    <scope>NUCLEOTIDE SEQUENCE [LARGE SCALE GENOMIC DNA]</scope>
    <source>
        <strain evidence="3 4">HBU206404</strain>
    </source>
</reference>
<evidence type="ECO:0000313" key="4">
    <source>
        <dbReference type="Proteomes" id="UP000734823"/>
    </source>
</evidence>
<accession>A0ABR7L560</accession>
<dbReference type="Pfam" id="PF00589">
    <property type="entry name" value="Phage_integrase"/>
    <property type="match status" value="1"/>
</dbReference>
<sequence>MLRRFHRLSDEAGLPRIRAHDLRHFAAPTMLSANVPLPMAGKTLRHSAVSVTT</sequence>
<protein>
    <submittedName>
        <fullName evidence="3">Tyrosine-type recombinase/integrase</fullName>
    </submittedName>
</protein>
<proteinExistence type="predicted"/>
<dbReference type="RefSeq" id="WP_187220083.1">
    <property type="nucleotide sequence ID" value="NZ_JABVED010000004.1"/>
</dbReference>
<comment type="caution">
    <text evidence="3">The sequence shown here is derived from an EMBL/GenBank/DDBJ whole genome shotgun (WGS) entry which is preliminary data.</text>
</comment>
<dbReference type="EMBL" id="JABVED010000004">
    <property type="protein sequence ID" value="MBC6447574.1"/>
    <property type="molecule type" value="Genomic_DNA"/>
</dbReference>
<keyword evidence="4" id="KW-1185">Reference proteome</keyword>
<evidence type="ECO:0000256" key="1">
    <source>
        <dbReference type="ARBA" id="ARBA00023172"/>
    </source>
</evidence>
<dbReference type="Gene3D" id="1.10.443.10">
    <property type="entry name" value="Intergrase catalytic core"/>
    <property type="match status" value="1"/>
</dbReference>
<dbReference type="SUPFAM" id="SSF56349">
    <property type="entry name" value="DNA breaking-rejoining enzymes"/>
    <property type="match status" value="1"/>
</dbReference>
<dbReference type="InterPro" id="IPR002104">
    <property type="entry name" value="Integrase_catalytic"/>
</dbReference>
<keyword evidence="1" id="KW-0233">DNA recombination</keyword>
<dbReference type="InterPro" id="IPR013762">
    <property type="entry name" value="Integrase-like_cat_sf"/>
</dbReference>
<gene>
    <name evidence="3" type="ORF">GPZ80_10370</name>
</gene>
<dbReference type="Proteomes" id="UP000734823">
    <property type="component" value="Unassembled WGS sequence"/>
</dbReference>